<evidence type="ECO:0008006" key="4">
    <source>
        <dbReference type="Google" id="ProtNLM"/>
    </source>
</evidence>
<dbReference type="InterPro" id="IPR037040">
    <property type="entry name" value="CNF_Rho-act_sf"/>
</dbReference>
<dbReference type="InterPro" id="IPR011324">
    <property type="entry name" value="Cytotoxic_necrot_fac-like_cat"/>
</dbReference>
<feature type="compositionally biased region" description="Polar residues" evidence="1">
    <location>
        <begin position="59"/>
        <end position="72"/>
    </location>
</feature>
<evidence type="ECO:0000313" key="2">
    <source>
        <dbReference type="EMBL" id="QYD70680.1"/>
    </source>
</evidence>
<feature type="compositionally biased region" description="Pro residues" evidence="1">
    <location>
        <begin position="206"/>
        <end position="220"/>
    </location>
</feature>
<dbReference type="EMBL" id="CP080095">
    <property type="protein sequence ID" value="QYD70680.1"/>
    <property type="molecule type" value="Genomic_DNA"/>
</dbReference>
<feature type="compositionally biased region" description="Low complexity" evidence="1">
    <location>
        <begin position="221"/>
        <end position="248"/>
    </location>
</feature>
<proteinExistence type="predicted"/>
<sequence length="561" mass="59258">MKTNDTIVRQSTYRLYGEESAKSGAPQQAASPAPTSPGRNRRSPLPAPPGWYGKADGSTAPSSVSQTTNGVGNNLDAVTRVQLQGVQIKTDYSAKEVLTIAADAFSRPISAFLEYMGNAGSLLIDGRPATEEEKHTIRSFTEKFDAIAGAAGGGSIQAVGKMLHHINDAANGKMPSRDEMVANMMDGVNMIDVKIPDFKGKVLTRPDPPPPEGPDAPPPASASKPAISQPANPASTQQATAQNASAQNGTPTNLVKELSNQGPLILPPPLTRQEDQQRIDAFGGPVTFYRKDRVVPNPDAAASLRASEYRDRRGVLTVGKGKDLTSYDPGMKAVLNRNRSADVSPALANADVIALRSGRDGVAAINVNFADLAPGSTTIVTSGAMRGDMTLFTADESGFSAYRAQASKKTRAKSADAAAASIASAHERFGKTDTYAKPPASGFDAVFRAAKSHPFSALVYSYDVAPNGQPHPKFGPTSDVGLRPDGRPWSSVNFNYLAPGKSSSEVGTAQAIIVKDLNGKVTVRVLAQRGKLENPLRGPRPSYTYRPIESSVGSFTTRDRV</sequence>
<evidence type="ECO:0000256" key="1">
    <source>
        <dbReference type="SAM" id="MobiDB-lite"/>
    </source>
</evidence>
<reference evidence="2 3" key="1">
    <citation type="submission" date="2021-07" db="EMBL/GenBank/DDBJ databases">
        <title>Paraburkholderia edwinii protects Aspergillus sp. from phenazines by acting as a toxin sponge.</title>
        <authorList>
            <person name="Dahlstrom K.M."/>
            <person name="Newman D.K."/>
        </authorList>
    </citation>
    <scope>NUCLEOTIDE SEQUENCE [LARGE SCALE GENOMIC DNA]</scope>
    <source>
        <strain evidence="2 3">Pe01</strain>
    </source>
</reference>
<evidence type="ECO:0000313" key="3">
    <source>
        <dbReference type="Proteomes" id="UP000826462"/>
    </source>
</evidence>
<protein>
    <recommendedName>
        <fullName evidence="4">Cytotoxic necrotizing factor Rho-activating protein</fullName>
    </recommendedName>
</protein>
<feature type="region of interest" description="Disordered" evidence="1">
    <location>
        <begin position="537"/>
        <end position="561"/>
    </location>
</feature>
<feature type="compositionally biased region" description="Polar residues" evidence="1">
    <location>
        <begin position="249"/>
        <end position="262"/>
    </location>
</feature>
<accession>A0ABX8UNU7</accession>
<feature type="compositionally biased region" description="Polar residues" evidence="1">
    <location>
        <begin position="1"/>
        <end position="13"/>
    </location>
</feature>
<dbReference type="Gene3D" id="3.60.100.10">
    <property type="entry name" value="Cytotoxic necrotizing factor, Rho-activating domain"/>
    <property type="match status" value="1"/>
</dbReference>
<dbReference type="SUPFAM" id="SSF64438">
    <property type="entry name" value="CNF1/YfiH-like putative cysteine hydrolases"/>
    <property type="match status" value="1"/>
</dbReference>
<feature type="region of interest" description="Disordered" evidence="1">
    <location>
        <begin position="1"/>
        <end position="72"/>
    </location>
</feature>
<dbReference type="Proteomes" id="UP000826462">
    <property type="component" value="Chromosome 1"/>
</dbReference>
<feature type="region of interest" description="Disordered" evidence="1">
    <location>
        <begin position="200"/>
        <end position="274"/>
    </location>
</feature>
<feature type="compositionally biased region" description="Low complexity" evidence="1">
    <location>
        <begin position="22"/>
        <end position="38"/>
    </location>
</feature>
<name>A0ABX8UNU7_9BURK</name>
<dbReference type="RefSeq" id="WP_219799985.1">
    <property type="nucleotide sequence ID" value="NZ_CP080095.1"/>
</dbReference>
<organism evidence="2 3">
    <name type="scientific">Paraburkholderia edwinii</name>
    <dbReference type="NCBI Taxonomy" id="2861782"/>
    <lineage>
        <taxon>Bacteria</taxon>
        <taxon>Pseudomonadati</taxon>
        <taxon>Pseudomonadota</taxon>
        <taxon>Betaproteobacteria</taxon>
        <taxon>Burkholderiales</taxon>
        <taxon>Burkholderiaceae</taxon>
        <taxon>Paraburkholderia</taxon>
    </lineage>
</organism>
<gene>
    <name evidence="2" type="ORF">KZJ38_10580</name>
</gene>
<keyword evidence="3" id="KW-1185">Reference proteome</keyword>
<feature type="compositionally biased region" description="Polar residues" evidence="1">
    <location>
        <begin position="551"/>
        <end position="561"/>
    </location>
</feature>